<evidence type="ECO:0000313" key="1">
    <source>
        <dbReference type="EMBL" id="KAL0400033.1"/>
    </source>
</evidence>
<proteinExistence type="predicted"/>
<sequence>MTYLTVLGAKYWSWRSSTCDKVYSMVMRVERQRKVHLEAIDTGINIVLYARNTDQDKNAGYKNFGKKKVVDKKLLTCASCGRTGHTRETCFKIHGVPNWYKELNEKKKKANGDGRAYMATEANKVIDTSGSSLIADLMEALKLIQNKGQNNLVKVHFAKFDEMTGMVFENNVGKHALSSWIVDTGATRHMCGDDKLLHL</sequence>
<gene>
    <name evidence="1" type="ORF">Sradi_2346600</name>
</gene>
<dbReference type="AlphaFoldDB" id="A0AAW2T5I7"/>
<comment type="caution">
    <text evidence="1">The sequence shown here is derived from an EMBL/GenBank/DDBJ whole genome shotgun (WGS) entry which is preliminary data.</text>
</comment>
<dbReference type="PANTHER" id="PTHR34222:SF99">
    <property type="entry name" value="PROTEIN, PUTATIVE-RELATED"/>
    <property type="match status" value="1"/>
</dbReference>
<accession>A0AAW2T5I7</accession>
<reference evidence="1" key="2">
    <citation type="journal article" date="2024" name="Plant">
        <title>Genomic evolution and insights into agronomic trait innovations of Sesamum species.</title>
        <authorList>
            <person name="Miao H."/>
            <person name="Wang L."/>
            <person name="Qu L."/>
            <person name="Liu H."/>
            <person name="Sun Y."/>
            <person name="Le M."/>
            <person name="Wang Q."/>
            <person name="Wei S."/>
            <person name="Zheng Y."/>
            <person name="Lin W."/>
            <person name="Duan Y."/>
            <person name="Cao H."/>
            <person name="Xiong S."/>
            <person name="Wang X."/>
            <person name="Wei L."/>
            <person name="Li C."/>
            <person name="Ma Q."/>
            <person name="Ju M."/>
            <person name="Zhao R."/>
            <person name="Li G."/>
            <person name="Mu C."/>
            <person name="Tian Q."/>
            <person name="Mei H."/>
            <person name="Zhang T."/>
            <person name="Gao T."/>
            <person name="Zhang H."/>
        </authorList>
    </citation>
    <scope>NUCLEOTIDE SEQUENCE</scope>
    <source>
        <strain evidence="1">G02</strain>
    </source>
</reference>
<name>A0AAW2T5I7_SESRA</name>
<dbReference type="PANTHER" id="PTHR34222">
    <property type="entry name" value="GAG_PRE-INTEGRS DOMAIN-CONTAINING PROTEIN"/>
    <property type="match status" value="1"/>
</dbReference>
<protein>
    <recommendedName>
        <fullName evidence="2">CCHC-type domain-containing protein</fullName>
    </recommendedName>
</protein>
<dbReference type="EMBL" id="JACGWJ010000009">
    <property type="protein sequence ID" value="KAL0400033.1"/>
    <property type="molecule type" value="Genomic_DNA"/>
</dbReference>
<evidence type="ECO:0008006" key="2">
    <source>
        <dbReference type="Google" id="ProtNLM"/>
    </source>
</evidence>
<reference evidence="1" key="1">
    <citation type="submission" date="2020-06" db="EMBL/GenBank/DDBJ databases">
        <authorList>
            <person name="Li T."/>
            <person name="Hu X."/>
            <person name="Zhang T."/>
            <person name="Song X."/>
            <person name="Zhang H."/>
            <person name="Dai N."/>
            <person name="Sheng W."/>
            <person name="Hou X."/>
            <person name="Wei L."/>
        </authorList>
    </citation>
    <scope>NUCLEOTIDE SEQUENCE</scope>
    <source>
        <strain evidence="1">G02</strain>
        <tissue evidence="1">Leaf</tissue>
    </source>
</reference>
<organism evidence="1">
    <name type="scientific">Sesamum radiatum</name>
    <name type="common">Black benniseed</name>
    <dbReference type="NCBI Taxonomy" id="300843"/>
    <lineage>
        <taxon>Eukaryota</taxon>
        <taxon>Viridiplantae</taxon>
        <taxon>Streptophyta</taxon>
        <taxon>Embryophyta</taxon>
        <taxon>Tracheophyta</taxon>
        <taxon>Spermatophyta</taxon>
        <taxon>Magnoliopsida</taxon>
        <taxon>eudicotyledons</taxon>
        <taxon>Gunneridae</taxon>
        <taxon>Pentapetalae</taxon>
        <taxon>asterids</taxon>
        <taxon>lamiids</taxon>
        <taxon>Lamiales</taxon>
        <taxon>Pedaliaceae</taxon>
        <taxon>Sesamum</taxon>
    </lineage>
</organism>